<organism evidence="1 2">
    <name type="scientific">Terrisporobacter glycolicus ATCC 14880 = DSM 1288</name>
    <dbReference type="NCBI Taxonomy" id="1121315"/>
    <lineage>
        <taxon>Bacteria</taxon>
        <taxon>Bacillati</taxon>
        <taxon>Bacillota</taxon>
        <taxon>Clostridia</taxon>
        <taxon>Peptostreptococcales</taxon>
        <taxon>Peptostreptococcaceae</taxon>
        <taxon>Terrisporobacter</taxon>
    </lineage>
</organism>
<gene>
    <name evidence="1" type="ORF">TEGL_23800</name>
</gene>
<dbReference type="RefSeq" id="WP_018590568.1">
    <property type="nucleotide sequence ID" value="NZ_CP117523.1"/>
</dbReference>
<dbReference type="EMBL" id="CP117523">
    <property type="protein sequence ID" value="WWD83958.1"/>
    <property type="molecule type" value="Genomic_DNA"/>
</dbReference>
<accession>A0ABZ2EW85</accession>
<sequence length="234" mass="27390">MFKKKIGLILVLATLGISTIVFVFANKNDNEKITKIPEVSNEKKSPENLDDLSIKELTEIRDKEIDKNLESLKGCGYTKDEIKERKRYILDPDWSPGLVGYINHRYKDLTEKDKLIREIQLVRYVNDSNETMDASGAYFKATNEDYQISSYLSKYGRSGSFVSYDNMKFLIQNIDELCKYIDFESYEMVDILNPYHSESFSNDQKKSLNEEWKKVYLKENLDPKLKKEIKSIIK</sequence>
<protein>
    <submittedName>
        <fullName evidence="1">Uncharacterized protein</fullName>
    </submittedName>
</protein>
<dbReference type="Proteomes" id="UP001348492">
    <property type="component" value="Chromosome"/>
</dbReference>
<keyword evidence="2" id="KW-1185">Reference proteome</keyword>
<reference evidence="1 2" key="1">
    <citation type="journal article" date="2023" name="PLoS ONE">
        <title>Genome-based metabolic and phylogenomic analysis of three Terrisporobacter species.</title>
        <authorList>
            <person name="Boer T."/>
            <person name="Bengelsdorf F.R."/>
            <person name="Bomeke M."/>
            <person name="Daniel R."/>
            <person name="Poehlein A."/>
        </authorList>
    </citation>
    <scope>NUCLEOTIDE SEQUENCE [LARGE SCALE GENOMIC DNA]</scope>
    <source>
        <strain evidence="1 2">DSM 1288</strain>
    </source>
</reference>
<proteinExistence type="predicted"/>
<evidence type="ECO:0000313" key="2">
    <source>
        <dbReference type="Proteomes" id="UP001348492"/>
    </source>
</evidence>
<name>A0ABZ2EW85_9FIRM</name>
<evidence type="ECO:0000313" key="1">
    <source>
        <dbReference type="EMBL" id="WWD83958.1"/>
    </source>
</evidence>